<evidence type="ECO:0000256" key="4">
    <source>
        <dbReference type="SAM" id="Phobius"/>
    </source>
</evidence>
<keyword evidence="4" id="KW-0812">Transmembrane</keyword>
<dbReference type="GO" id="GO:0003700">
    <property type="term" value="F:DNA-binding transcription factor activity"/>
    <property type="evidence" value="ECO:0007669"/>
    <property type="project" value="InterPro"/>
</dbReference>
<dbReference type="SUPFAM" id="SSF46689">
    <property type="entry name" value="Homeodomain-like"/>
    <property type="match status" value="1"/>
</dbReference>
<name>A0A3Q9I894_9BACL</name>
<dbReference type="EMBL" id="CP034346">
    <property type="protein sequence ID" value="AZS13346.1"/>
    <property type="molecule type" value="Genomic_DNA"/>
</dbReference>
<protein>
    <submittedName>
        <fullName evidence="6">AraC family transcriptional regulator</fullName>
    </submittedName>
</protein>
<dbReference type="PROSITE" id="PS01124">
    <property type="entry name" value="HTH_ARAC_FAMILY_2"/>
    <property type="match status" value="1"/>
</dbReference>
<gene>
    <name evidence="6" type="ORF">EI981_01915</name>
</gene>
<evidence type="ECO:0000313" key="6">
    <source>
        <dbReference type="EMBL" id="AZS13346.1"/>
    </source>
</evidence>
<evidence type="ECO:0000256" key="2">
    <source>
        <dbReference type="ARBA" id="ARBA00023125"/>
    </source>
</evidence>
<evidence type="ECO:0000256" key="3">
    <source>
        <dbReference type="ARBA" id="ARBA00023163"/>
    </source>
</evidence>
<dbReference type="RefSeq" id="WP_126994930.1">
    <property type="nucleotide sequence ID" value="NZ_CP034346.1"/>
</dbReference>
<keyword evidence="2" id="KW-0238">DNA-binding</keyword>
<evidence type="ECO:0000256" key="1">
    <source>
        <dbReference type="ARBA" id="ARBA00023015"/>
    </source>
</evidence>
<dbReference type="SMART" id="SM00342">
    <property type="entry name" value="HTH_ARAC"/>
    <property type="match status" value="1"/>
</dbReference>
<dbReference type="InterPro" id="IPR009057">
    <property type="entry name" value="Homeodomain-like_sf"/>
</dbReference>
<accession>A0A3Q9I894</accession>
<evidence type="ECO:0000259" key="5">
    <source>
        <dbReference type="PROSITE" id="PS01124"/>
    </source>
</evidence>
<dbReference type="Proteomes" id="UP000270678">
    <property type="component" value="Chromosome"/>
</dbReference>
<dbReference type="PANTHER" id="PTHR43280:SF28">
    <property type="entry name" value="HTH-TYPE TRANSCRIPTIONAL ACTIVATOR RHAS"/>
    <property type="match status" value="1"/>
</dbReference>
<dbReference type="KEGG" id="plut:EI981_01915"/>
<keyword evidence="7" id="KW-1185">Reference proteome</keyword>
<proteinExistence type="predicted"/>
<sequence>MFQSYKPRFKKKNSVYIIFVLSYVSILILTLSSAFVYYAEINQRITKQTELSTVTLLNQLKTGIEDDLLYIGELSNEIVFNKKLELAAKGATDSYSELMKDMASKRKPRELLFDYFVYMNRTDEIVTPNIQMDARKFFHLMYEFKDLDYGTFAKDYLHGNHFQEYMTIQTMNQYESTTIEVLPYIQSFPMTTSSDPLGQVIFFIDAKKMFTLVNQMRQVTNSDVYILDKNNRLIISSDNAPEIDMQKIDGLVNGRSSHEEIINKVVSEKNGWKYISSTPKSLYFKENTKYLMNFIAIFLIYLIGGLFIVRFLAKRSYKPLKEINDLIQSHAQAPGDSRNEYENIKNTLLDQIKNGKEMNEVIEKQIPIVRRDYLLNLIRGMMTNYDEAAQQISSIGILFASDTFLIGALEIDMDSSFFMDHANLSEKSLSLTRVVAENVGCELMSEYFICYFLDAGRNQSIYLLNLREGLDPTGAVAMAKQQANTLIQFAAKHYRLNLNLGISTPHSRLVNLQNCYDEAKKALEYSKLRDVYETVCFGDLGHLHFDYYYSMETEHQLIELLKRGQYEEAKEFLNTIFEINTSKNIGVGAAKLLLYEMASTLLKVMNFSLVTKGDDPVTDERIIEQMIGHASLDVAKRRFLNMIDNIARLSEHRVISKTEKLVQQIAEYIDENAGEQWLDLNRLSQEFEVTPQYISNVFKKYKHENIKDYIAKHMLGRAKELLVKTDLSIREIALQLGYASEVGITRLFKKYEGMTPGDYRLEYKDSRNEP</sequence>
<keyword evidence="4" id="KW-1133">Transmembrane helix</keyword>
<evidence type="ECO:0000313" key="7">
    <source>
        <dbReference type="Proteomes" id="UP000270678"/>
    </source>
</evidence>
<feature type="transmembrane region" description="Helical" evidence="4">
    <location>
        <begin position="290"/>
        <end position="313"/>
    </location>
</feature>
<keyword evidence="3" id="KW-0804">Transcription</keyword>
<feature type="domain" description="HTH araC/xylS-type" evidence="5">
    <location>
        <begin position="663"/>
        <end position="762"/>
    </location>
</feature>
<feature type="transmembrane region" description="Helical" evidence="4">
    <location>
        <begin position="15"/>
        <end position="39"/>
    </location>
</feature>
<dbReference type="AlphaFoldDB" id="A0A3Q9I894"/>
<keyword evidence="1" id="KW-0805">Transcription regulation</keyword>
<dbReference type="OrthoDB" id="2515823at2"/>
<dbReference type="Pfam" id="PF12833">
    <property type="entry name" value="HTH_18"/>
    <property type="match status" value="1"/>
</dbReference>
<keyword evidence="4" id="KW-0472">Membrane</keyword>
<reference evidence="7" key="1">
    <citation type="submission" date="2018-12" db="EMBL/GenBank/DDBJ databases">
        <title>Complete genome sequence of Paenibacillus sp. MBLB1234.</title>
        <authorList>
            <person name="Nam Y.-D."/>
            <person name="Kang J."/>
            <person name="Chung W.-H."/>
            <person name="Park Y.S."/>
        </authorList>
    </citation>
    <scope>NUCLEOTIDE SEQUENCE [LARGE SCALE GENOMIC DNA]</scope>
    <source>
        <strain evidence="7">MBLB1234</strain>
    </source>
</reference>
<dbReference type="Gene3D" id="1.10.10.60">
    <property type="entry name" value="Homeodomain-like"/>
    <property type="match status" value="2"/>
</dbReference>
<organism evidence="6 7">
    <name type="scientific">Paenibacillus lutimineralis</name>
    <dbReference type="NCBI Taxonomy" id="2707005"/>
    <lineage>
        <taxon>Bacteria</taxon>
        <taxon>Bacillati</taxon>
        <taxon>Bacillota</taxon>
        <taxon>Bacilli</taxon>
        <taxon>Bacillales</taxon>
        <taxon>Paenibacillaceae</taxon>
        <taxon>Paenibacillus</taxon>
    </lineage>
</organism>
<dbReference type="PANTHER" id="PTHR43280">
    <property type="entry name" value="ARAC-FAMILY TRANSCRIPTIONAL REGULATOR"/>
    <property type="match status" value="1"/>
</dbReference>
<dbReference type="InterPro" id="IPR018060">
    <property type="entry name" value="HTH_AraC"/>
</dbReference>
<dbReference type="GO" id="GO:0043565">
    <property type="term" value="F:sequence-specific DNA binding"/>
    <property type="evidence" value="ECO:0007669"/>
    <property type="project" value="InterPro"/>
</dbReference>